<name>A0A8H7XXJ0_PSICU</name>
<evidence type="ECO:0000256" key="4">
    <source>
        <dbReference type="ARBA" id="ARBA00022692"/>
    </source>
</evidence>
<keyword evidence="5 10" id="KW-1133">Transmembrane helix</keyword>
<reference evidence="11" key="1">
    <citation type="submission" date="2021-02" db="EMBL/GenBank/DDBJ databases">
        <title>Psilocybe cubensis genome.</title>
        <authorList>
            <person name="Mckernan K.J."/>
            <person name="Crawford S."/>
            <person name="Trippe A."/>
            <person name="Kane L.T."/>
            <person name="Mclaughlin S."/>
        </authorList>
    </citation>
    <scope>NUCLEOTIDE SEQUENCE [LARGE SCALE GENOMIC DNA]</scope>
    <source>
        <strain evidence="11">MGC-MH-2018</strain>
    </source>
</reference>
<feature type="transmembrane region" description="Helical" evidence="10">
    <location>
        <begin position="35"/>
        <end position="57"/>
    </location>
</feature>
<comment type="caution">
    <text evidence="11">The sequence shown here is derived from an EMBL/GenBank/DDBJ whole genome shotgun (WGS) entry which is preliminary data.</text>
</comment>
<evidence type="ECO:0000256" key="6">
    <source>
        <dbReference type="ARBA" id="ARBA00023040"/>
    </source>
</evidence>
<evidence type="ECO:0000256" key="1">
    <source>
        <dbReference type="ARBA" id="ARBA00004141"/>
    </source>
</evidence>
<organism evidence="11">
    <name type="scientific">Psilocybe cubensis</name>
    <name type="common">Psychedelic mushroom</name>
    <name type="synonym">Stropharia cubensis</name>
    <dbReference type="NCBI Taxonomy" id="181762"/>
    <lineage>
        <taxon>Eukaryota</taxon>
        <taxon>Fungi</taxon>
        <taxon>Dikarya</taxon>
        <taxon>Basidiomycota</taxon>
        <taxon>Agaricomycotina</taxon>
        <taxon>Agaricomycetes</taxon>
        <taxon>Agaricomycetidae</taxon>
        <taxon>Agaricales</taxon>
        <taxon>Agaricineae</taxon>
        <taxon>Strophariaceae</taxon>
        <taxon>Psilocybe</taxon>
    </lineage>
</organism>
<comment type="subcellular location">
    <subcellularLocation>
        <location evidence="1">Membrane</location>
        <topology evidence="1">Multi-pass membrane protein</topology>
    </subcellularLocation>
</comment>
<dbReference type="Pfam" id="PF02076">
    <property type="entry name" value="STE3"/>
    <property type="match status" value="1"/>
</dbReference>
<keyword evidence="9" id="KW-0807">Transducer</keyword>
<feature type="transmembrane region" description="Helical" evidence="10">
    <location>
        <begin position="78"/>
        <end position="102"/>
    </location>
</feature>
<dbReference type="InterPro" id="IPR001499">
    <property type="entry name" value="GPCR_STE3"/>
</dbReference>
<dbReference type="GO" id="GO:0000750">
    <property type="term" value="P:pheromone-dependent signal transduction involved in conjugation with cellular fusion"/>
    <property type="evidence" value="ECO:0007669"/>
    <property type="project" value="TreeGrafter"/>
</dbReference>
<accession>A0A8H7XXJ0</accession>
<dbReference type="InterPro" id="IPR000481">
    <property type="entry name" value="GPCR_Pheromne_B_alpha_rcpt"/>
</dbReference>
<keyword evidence="3" id="KW-0589">Pheromone response</keyword>
<comment type="similarity">
    <text evidence="2">Belongs to the G-protein coupled receptor 4 family.</text>
</comment>
<evidence type="ECO:0000256" key="7">
    <source>
        <dbReference type="ARBA" id="ARBA00023136"/>
    </source>
</evidence>
<evidence type="ECO:0000256" key="2">
    <source>
        <dbReference type="ARBA" id="ARBA00011085"/>
    </source>
</evidence>
<sequence length="298" mass="33318">MALHYVVQPHRYDILEDIGCQPAIYNTLPAYFLVFMWPILLGAISFVYSALTFRAFWMRRLQFAQLVSTNSSLSIGRYVRLMMLAVTDMALTVPLGIFSVVFGTQGVGLAPWISWEDTHFNFSHVIQVPAEFWRTSPSYQVSVELTRWLFVASAFIFFGLFGFAGEAQRNYKLAFWKSVKPLGWTPSNTKKSEIVSLPSWRKAADSKNVSISDPVFLGKNSQNLSGKASTTFSVASSTDATVRVDIDIEKFADQPTPSTPAPAYVYPPPSSCYSYTITTDVSPSSSATPHDPHWPVHR</sequence>
<evidence type="ECO:0000256" key="10">
    <source>
        <dbReference type="SAM" id="Phobius"/>
    </source>
</evidence>
<keyword evidence="6" id="KW-0297">G-protein coupled receptor</keyword>
<dbReference type="PRINTS" id="PR00899">
    <property type="entry name" value="GPCRSTE3"/>
</dbReference>
<keyword evidence="8" id="KW-0675">Receptor</keyword>
<dbReference type="GO" id="GO:0005886">
    <property type="term" value="C:plasma membrane"/>
    <property type="evidence" value="ECO:0007669"/>
    <property type="project" value="TreeGrafter"/>
</dbReference>
<evidence type="ECO:0000256" key="5">
    <source>
        <dbReference type="ARBA" id="ARBA00022989"/>
    </source>
</evidence>
<gene>
    <name evidence="11" type="ORF">JR316_007849</name>
</gene>
<evidence type="ECO:0008006" key="12">
    <source>
        <dbReference type="Google" id="ProtNLM"/>
    </source>
</evidence>
<dbReference type="OrthoDB" id="2874149at2759"/>
<evidence type="ECO:0000256" key="9">
    <source>
        <dbReference type="ARBA" id="ARBA00023224"/>
    </source>
</evidence>
<proteinExistence type="inferred from homology"/>
<dbReference type="AlphaFoldDB" id="A0A8H7XXJ0"/>
<dbReference type="EMBL" id="JAFIQS010000007">
    <property type="protein sequence ID" value="KAG5167499.1"/>
    <property type="molecule type" value="Genomic_DNA"/>
</dbReference>
<dbReference type="PANTHER" id="PTHR28097:SF1">
    <property type="entry name" value="PHEROMONE A FACTOR RECEPTOR"/>
    <property type="match status" value="1"/>
</dbReference>
<dbReference type="PANTHER" id="PTHR28097">
    <property type="entry name" value="PHEROMONE A FACTOR RECEPTOR"/>
    <property type="match status" value="1"/>
</dbReference>
<keyword evidence="7 10" id="KW-0472">Membrane</keyword>
<evidence type="ECO:0000313" key="11">
    <source>
        <dbReference type="EMBL" id="KAG5167499.1"/>
    </source>
</evidence>
<keyword evidence="4 10" id="KW-0812">Transmembrane</keyword>
<feature type="transmembrane region" description="Helical" evidence="10">
    <location>
        <begin position="145"/>
        <end position="164"/>
    </location>
</feature>
<evidence type="ECO:0000256" key="8">
    <source>
        <dbReference type="ARBA" id="ARBA00023170"/>
    </source>
</evidence>
<dbReference type="GO" id="GO:0004934">
    <property type="term" value="F:mating-type alpha-factor pheromone receptor activity"/>
    <property type="evidence" value="ECO:0007669"/>
    <property type="project" value="InterPro"/>
</dbReference>
<dbReference type="PRINTS" id="PR00901">
    <property type="entry name" value="PHEROMONEBAR"/>
</dbReference>
<evidence type="ECO:0000256" key="3">
    <source>
        <dbReference type="ARBA" id="ARBA00022507"/>
    </source>
</evidence>
<protein>
    <recommendedName>
        <fullName evidence="12">Pheromone receptor</fullName>
    </recommendedName>
</protein>